<keyword evidence="1" id="KW-1133">Transmembrane helix</keyword>
<sequence length="78" mass="9017">MNETAWGWALLGAELAGLAAMSQLVGRRRLWWGWMIVFLCVSVPWLTYSLITTRWSFLILSLLWAAVHITNANKWRNP</sequence>
<keyword evidence="1" id="KW-0472">Membrane</keyword>
<dbReference type="EMBL" id="LR798252">
    <property type="protein sequence ID" value="CAB5217991.1"/>
    <property type="molecule type" value="Genomic_DNA"/>
</dbReference>
<keyword evidence="1" id="KW-0812">Transmembrane</keyword>
<organism evidence="2">
    <name type="scientific">uncultured Caudovirales phage</name>
    <dbReference type="NCBI Taxonomy" id="2100421"/>
    <lineage>
        <taxon>Viruses</taxon>
        <taxon>Duplodnaviria</taxon>
        <taxon>Heunggongvirae</taxon>
        <taxon>Uroviricota</taxon>
        <taxon>Caudoviricetes</taxon>
        <taxon>Peduoviridae</taxon>
        <taxon>Maltschvirus</taxon>
        <taxon>Maltschvirus maltsch</taxon>
    </lineage>
</organism>
<protein>
    <submittedName>
        <fullName evidence="2">Uncharacterized protein</fullName>
    </submittedName>
</protein>
<evidence type="ECO:0000313" key="2">
    <source>
        <dbReference type="EMBL" id="CAB5217991.1"/>
    </source>
</evidence>
<evidence type="ECO:0000256" key="1">
    <source>
        <dbReference type="SAM" id="Phobius"/>
    </source>
</evidence>
<feature type="transmembrane region" description="Helical" evidence="1">
    <location>
        <begin position="6"/>
        <end position="24"/>
    </location>
</feature>
<feature type="transmembrane region" description="Helical" evidence="1">
    <location>
        <begin position="31"/>
        <end position="48"/>
    </location>
</feature>
<reference evidence="2" key="1">
    <citation type="submission" date="2020-05" db="EMBL/GenBank/DDBJ databases">
        <authorList>
            <person name="Chiriac C."/>
            <person name="Salcher M."/>
            <person name="Ghai R."/>
            <person name="Kavagutti S V."/>
        </authorList>
    </citation>
    <scope>NUCLEOTIDE SEQUENCE</scope>
</reference>
<accession>A0A6J7WJ16</accession>
<proteinExistence type="predicted"/>
<gene>
    <name evidence="2" type="ORF">UFOVP209_38</name>
</gene>
<name>A0A6J7WJ16_9CAUD</name>